<reference evidence="2 3" key="1">
    <citation type="submission" date="2016-05" db="EMBL/GenBank/DDBJ databases">
        <title>Draft genome sequence of Pediococcus parvulus 2.6, a probiotic beta-glucan producer strain.</title>
        <authorList>
            <person name="Mohedano M.L."/>
            <person name="Perez-Ramos A."/>
            <person name="Duenas M.T."/>
            <person name="Lamontanara A."/>
            <person name="Orru L."/>
            <person name="Spano G."/>
            <person name="Capozzi V."/>
            <person name="Lopez P."/>
        </authorList>
    </citation>
    <scope>NUCLEOTIDE SEQUENCE [LARGE SCALE GENOMIC DNA]</scope>
    <source>
        <strain evidence="2 3">2.6</strain>
    </source>
</reference>
<dbReference type="Pfam" id="PF00078">
    <property type="entry name" value="RVT_1"/>
    <property type="match status" value="1"/>
</dbReference>
<sequence>MNNNYLRTDVIPEEAPILFSNKQLYENKKFSEKAIRKSIKEVSSVSKLKVGATCVREGAINNTVPMIMPVLVRSNKKRRIAIMHPFAQIQTFRFIVQFEKQLIIHFKKSSFSVRSPRKRNDNRIYSHEVLIKKTSHILYRYRNIDNQELSEDYIRKFRHYFSYKSVSNLNDMFKQNKFINARKKYEHLIKIDVLNFFPSIYTHTISWALYSSKRLGKLHQKDTGSFQNQADKVTQSINFNETNGIIVGPEYSRIIAEIILTTVDKNVESGMYSMGYVHGRDYQVFRYVDDTYIFYNNNDLKENIRSFYDKELEKFNLKINVNKIIGYDASLAINETSIDSIREAFNYFENSNKLLVLQKNFDLAQGKLNIDNKKFELSDTRGTYEQWQILFSRIKDVIYNNKENATTLVNYFFSSIMHRINLSPNFTTKGGAYKYINTLNLFLDQILILLKLSPTRKTYSYYVIIQLTLLRDMKKSFSDKSLDLINDYKMNIYGSVFSSIRSVLSFDWFDPVQGYELYPLIKFFKNFDMYLTPFELITPIKQNNQYVVYTAIAYYIYDKKRVSPNFKTVEKKLYQEIKENIENFKDKGTSKNKIAKDAEFFYMVNDFSKYPGFSGQEKLFFRTKLGQASSEIPLIQEISKESYYEWDTDFNEYSRKVFMKIIIGKVNKLNNYYE</sequence>
<keyword evidence="3" id="KW-1185">Reference proteome</keyword>
<dbReference type="RefSeq" id="WP_068804794.1">
    <property type="nucleotide sequence ID" value="NZ_LXND01000006.1"/>
</dbReference>
<comment type="caution">
    <text evidence="2">The sequence shown here is derived from an EMBL/GenBank/DDBJ whole genome shotgun (WGS) entry which is preliminary data.</text>
</comment>
<protein>
    <recommendedName>
        <fullName evidence="1">Reverse transcriptase domain-containing protein</fullName>
    </recommendedName>
</protein>
<dbReference type="Proteomes" id="UP000077280">
    <property type="component" value="Unassembled WGS sequence"/>
</dbReference>
<name>A0ABX2UIC9_9LACO</name>
<dbReference type="CDD" id="cd01646">
    <property type="entry name" value="RT_Bac_retron_I"/>
    <property type="match status" value="1"/>
</dbReference>
<gene>
    <name evidence="2" type="ORF">A7K95_11065</name>
</gene>
<accession>A0ABX2UIC9</accession>
<feature type="domain" description="Reverse transcriptase" evidence="1">
    <location>
        <begin position="112"/>
        <end position="352"/>
    </location>
</feature>
<dbReference type="EMBL" id="LXND01000006">
    <property type="protein sequence ID" value="OAD64959.1"/>
    <property type="molecule type" value="Genomic_DNA"/>
</dbReference>
<organism evidence="2 3">
    <name type="scientific">Pediococcus parvulus</name>
    <dbReference type="NCBI Taxonomy" id="54062"/>
    <lineage>
        <taxon>Bacteria</taxon>
        <taxon>Bacillati</taxon>
        <taxon>Bacillota</taxon>
        <taxon>Bacilli</taxon>
        <taxon>Lactobacillales</taxon>
        <taxon>Lactobacillaceae</taxon>
        <taxon>Pediococcus</taxon>
    </lineage>
</organism>
<evidence type="ECO:0000313" key="2">
    <source>
        <dbReference type="EMBL" id="OAD64959.1"/>
    </source>
</evidence>
<dbReference type="InterPro" id="IPR000477">
    <property type="entry name" value="RT_dom"/>
</dbReference>
<evidence type="ECO:0000313" key="3">
    <source>
        <dbReference type="Proteomes" id="UP000077280"/>
    </source>
</evidence>
<dbReference type="PROSITE" id="PS50878">
    <property type="entry name" value="RT_POL"/>
    <property type="match status" value="1"/>
</dbReference>
<proteinExistence type="predicted"/>
<evidence type="ECO:0000259" key="1">
    <source>
        <dbReference type="PROSITE" id="PS50878"/>
    </source>
</evidence>